<protein>
    <recommendedName>
        <fullName evidence="2">DM13 domain-containing protein</fullName>
    </recommendedName>
</protein>
<name>A0A8S9XRA5_APOLU</name>
<keyword evidence="4" id="KW-1185">Reference proteome</keyword>
<evidence type="ECO:0000313" key="3">
    <source>
        <dbReference type="EMBL" id="KAF6210115.1"/>
    </source>
</evidence>
<dbReference type="PANTHER" id="PTHR24036">
    <property type="entry name" value="SKELETOR-RELATED"/>
    <property type="match status" value="1"/>
</dbReference>
<feature type="domain" description="DM13" evidence="2">
    <location>
        <begin position="32"/>
        <end position="97"/>
    </location>
</feature>
<evidence type="ECO:0000259" key="2">
    <source>
        <dbReference type="PROSITE" id="PS51549"/>
    </source>
</evidence>
<comment type="caution">
    <text evidence="3">The sequence shown here is derived from an EMBL/GenBank/DDBJ whole genome shotgun (WGS) entry which is preliminary data.</text>
</comment>
<dbReference type="Proteomes" id="UP000466442">
    <property type="component" value="Unassembled WGS sequence"/>
</dbReference>
<dbReference type="InterPro" id="IPR019545">
    <property type="entry name" value="DM13_domain"/>
</dbReference>
<dbReference type="InterPro" id="IPR052126">
    <property type="entry name" value="Spindle_Org/Thrombomodulin"/>
</dbReference>
<dbReference type="Pfam" id="PF10517">
    <property type="entry name" value="DM13"/>
    <property type="match status" value="1"/>
</dbReference>
<keyword evidence="1" id="KW-0677">Repeat</keyword>
<evidence type="ECO:0000313" key="4">
    <source>
        <dbReference type="Proteomes" id="UP000466442"/>
    </source>
</evidence>
<sequence length="97" mass="11045">MNSKTNWLTENRSHIDRNRECRARDRGGMYYGRLIGTLQEYAHGIRGTAYAVDESTIFVKGFSYDGTGPDAYFWVGNTPRPSPDGYILPYPEDFVGK</sequence>
<evidence type="ECO:0000256" key="1">
    <source>
        <dbReference type="ARBA" id="ARBA00022737"/>
    </source>
</evidence>
<dbReference type="AlphaFoldDB" id="A0A8S9XRA5"/>
<reference evidence="3" key="1">
    <citation type="journal article" date="2021" name="Mol. Ecol. Resour.">
        <title>Apolygus lucorum genome provides insights into omnivorousness and mesophyll feeding.</title>
        <authorList>
            <person name="Liu Y."/>
            <person name="Liu H."/>
            <person name="Wang H."/>
            <person name="Huang T."/>
            <person name="Liu B."/>
            <person name="Yang B."/>
            <person name="Yin L."/>
            <person name="Li B."/>
            <person name="Zhang Y."/>
            <person name="Zhang S."/>
            <person name="Jiang F."/>
            <person name="Zhang X."/>
            <person name="Ren Y."/>
            <person name="Wang B."/>
            <person name="Wang S."/>
            <person name="Lu Y."/>
            <person name="Wu K."/>
            <person name="Fan W."/>
            <person name="Wang G."/>
        </authorList>
    </citation>
    <scope>NUCLEOTIDE SEQUENCE</scope>
    <source>
        <strain evidence="3">12Hb</strain>
    </source>
</reference>
<gene>
    <name evidence="3" type="ORF">GE061_015871</name>
</gene>
<dbReference type="OrthoDB" id="2448405at2759"/>
<dbReference type="PANTHER" id="PTHR24036:SF5">
    <property type="entry name" value="THROMBOMODULIN"/>
    <property type="match status" value="1"/>
</dbReference>
<dbReference type="EMBL" id="WIXP02000006">
    <property type="protein sequence ID" value="KAF6210115.1"/>
    <property type="molecule type" value="Genomic_DNA"/>
</dbReference>
<organism evidence="3 4">
    <name type="scientific">Apolygus lucorum</name>
    <name type="common">Small green plant bug</name>
    <name type="synonym">Lygocoris lucorum</name>
    <dbReference type="NCBI Taxonomy" id="248454"/>
    <lineage>
        <taxon>Eukaryota</taxon>
        <taxon>Metazoa</taxon>
        <taxon>Ecdysozoa</taxon>
        <taxon>Arthropoda</taxon>
        <taxon>Hexapoda</taxon>
        <taxon>Insecta</taxon>
        <taxon>Pterygota</taxon>
        <taxon>Neoptera</taxon>
        <taxon>Paraneoptera</taxon>
        <taxon>Hemiptera</taxon>
        <taxon>Heteroptera</taxon>
        <taxon>Panheteroptera</taxon>
        <taxon>Cimicomorpha</taxon>
        <taxon>Miridae</taxon>
        <taxon>Mirini</taxon>
        <taxon>Apolygus</taxon>
    </lineage>
</organism>
<dbReference type="PROSITE" id="PS51549">
    <property type="entry name" value="DM13"/>
    <property type="match status" value="1"/>
</dbReference>
<accession>A0A8S9XRA5</accession>
<proteinExistence type="predicted"/>